<evidence type="ECO:0000313" key="5">
    <source>
        <dbReference type="Proteomes" id="UP000267003"/>
    </source>
</evidence>
<dbReference type="PROSITE" id="PS51257">
    <property type="entry name" value="PROKAR_LIPOPROTEIN"/>
    <property type="match status" value="1"/>
</dbReference>
<protein>
    <recommendedName>
        <fullName evidence="3">Right handed beta helix domain-containing protein</fullName>
    </recommendedName>
</protein>
<proteinExistence type="predicted"/>
<dbReference type="InterPro" id="IPR012334">
    <property type="entry name" value="Pectin_lyas_fold"/>
</dbReference>
<dbReference type="InterPro" id="IPR006626">
    <property type="entry name" value="PbH1"/>
</dbReference>
<dbReference type="NCBIfam" id="TIGR03805">
    <property type="entry name" value="beta_helix_1"/>
    <property type="match status" value="1"/>
</dbReference>
<dbReference type="OrthoDB" id="338827at2"/>
<dbReference type="SMART" id="SM00710">
    <property type="entry name" value="PbH1"/>
    <property type="match status" value="6"/>
</dbReference>
<dbReference type="SUPFAM" id="SSF51126">
    <property type="entry name" value="Pectin lyase-like"/>
    <property type="match status" value="1"/>
</dbReference>
<dbReference type="Gene3D" id="2.160.20.10">
    <property type="entry name" value="Single-stranded right-handed beta-helix, Pectin lyase-like"/>
    <property type="match status" value="1"/>
</dbReference>
<reference evidence="5" key="1">
    <citation type="submission" date="2018-09" db="EMBL/GenBank/DDBJ databases">
        <authorList>
            <person name="Livingstone P.G."/>
            <person name="Whitworth D.E."/>
        </authorList>
    </citation>
    <scope>NUCLEOTIDE SEQUENCE [LARGE SCALE GENOMIC DNA]</scope>
    <source>
        <strain evidence="5">AB050A</strain>
    </source>
</reference>
<feature type="signal peptide" evidence="2">
    <location>
        <begin position="1"/>
        <end position="27"/>
    </location>
</feature>
<feature type="region of interest" description="Disordered" evidence="1">
    <location>
        <begin position="28"/>
        <end position="59"/>
    </location>
</feature>
<evidence type="ECO:0000259" key="3">
    <source>
        <dbReference type="Pfam" id="PF13229"/>
    </source>
</evidence>
<dbReference type="AlphaFoldDB" id="A0A3A8PQ38"/>
<dbReference type="InterPro" id="IPR011050">
    <property type="entry name" value="Pectin_lyase_fold/virulence"/>
</dbReference>
<name>A0A3A8PQ38_9BACT</name>
<dbReference type="InterPro" id="IPR022442">
    <property type="entry name" value="SO_2930-like_dom"/>
</dbReference>
<keyword evidence="5" id="KW-1185">Reference proteome</keyword>
<feature type="domain" description="Right handed beta helix" evidence="3">
    <location>
        <begin position="168"/>
        <end position="321"/>
    </location>
</feature>
<dbReference type="EMBL" id="RAWK01000207">
    <property type="protein sequence ID" value="RKH58547.1"/>
    <property type="molecule type" value="Genomic_DNA"/>
</dbReference>
<keyword evidence="2" id="KW-0732">Signal</keyword>
<comment type="caution">
    <text evidence="4">The sequence shown here is derived from an EMBL/GenBank/DDBJ whole genome shotgun (WGS) entry which is preliminary data.</text>
</comment>
<sequence length="514" mass="53402">MPRLQWTRATSATLLALVGALSLTACSDDDDNTPDSGVKVDAGTNTDAGTDTDAGSDAGSVDTGIPWDGGSAGTFSCEGKATATLTFAPGQEEELQDKVNTLAECTTITLAAGTFTFENAITIRQKGITLVGAGKGTKGQGTGGASSTVLVFTGAAANSNGLDVVGDRFEVRDLAVWNAKKDAIRVESSTDVVMRRVRTEWAEADKESNGKYGLYPVKSKYVVIDDCEAYNAADAGIYVGQTQYAVVRNSVAKQNVAGIEIENTQYAYVLGNTAQDNTTGLVVFDLPGNPIKGTDIRVKNNVITGNNRNNFASVQASSSTVSQVPAGTGTFMLASRRVELTGNTWGNNNTVDVAVLSGLSIDPNPANWSAAGGNFASSDVYVHGNTFQGGSGDSVDNGNVSQSLRPLGAALAALYAYGETVGTLNVEHLLWDGVDPAPRNRAQVNPINICFMDNTLPSGTTTAIVDLDLQAAVPLLGNSDLVGAWGATRHYAANKAEFNCAGFTPALTIGDLIP</sequence>
<accession>A0A3A8PQ38</accession>
<feature type="chain" id="PRO_5017382544" description="Right handed beta helix domain-containing protein" evidence="2">
    <location>
        <begin position="28"/>
        <end position="514"/>
    </location>
</feature>
<dbReference type="RefSeq" id="WP_120558620.1">
    <property type="nucleotide sequence ID" value="NZ_RAWK01000207.1"/>
</dbReference>
<dbReference type="InterPro" id="IPR039448">
    <property type="entry name" value="Beta_helix"/>
</dbReference>
<evidence type="ECO:0000256" key="2">
    <source>
        <dbReference type="SAM" id="SignalP"/>
    </source>
</evidence>
<organism evidence="4 5">
    <name type="scientific">Corallococcus aberystwythensis</name>
    <dbReference type="NCBI Taxonomy" id="2316722"/>
    <lineage>
        <taxon>Bacteria</taxon>
        <taxon>Pseudomonadati</taxon>
        <taxon>Myxococcota</taxon>
        <taxon>Myxococcia</taxon>
        <taxon>Myxococcales</taxon>
        <taxon>Cystobacterineae</taxon>
        <taxon>Myxococcaceae</taxon>
        <taxon>Corallococcus</taxon>
    </lineage>
</organism>
<gene>
    <name evidence="4" type="ORF">D7W81_28875</name>
</gene>
<evidence type="ECO:0000313" key="4">
    <source>
        <dbReference type="EMBL" id="RKH58547.1"/>
    </source>
</evidence>
<feature type="compositionally biased region" description="Low complexity" evidence="1">
    <location>
        <begin position="41"/>
        <end position="59"/>
    </location>
</feature>
<dbReference type="Pfam" id="PF13229">
    <property type="entry name" value="Beta_helix"/>
    <property type="match status" value="1"/>
</dbReference>
<evidence type="ECO:0000256" key="1">
    <source>
        <dbReference type="SAM" id="MobiDB-lite"/>
    </source>
</evidence>
<dbReference type="Proteomes" id="UP000267003">
    <property type="component" value="Unassembled WGS sequence"/>
</dbReference>